<organism evidence="1 2">
    <name type="scientific">Acetobacter senegalensis</name>
    <dbReference type="NCBI Taxonomy" id="446692"/>
    <lineage>
        <taxon>Bacteria</taxon>
        <taxon>Pseudomonadati</taxon>
        <taxon>Pseudomonadota</taxon>
        <taxon>Alphaproteobacteria</taxon>
        <taxon>Acetobacterales</taxon>
        <taxon>Acetobacteraceae</taxon>
        <taxon>Acetobacter</taxon>
    </lineage>
</organism>
<dbReference type="EMBL" id="LHZU01000119">
    <property type="protein sequence ID" value="KXV60124.1"/>
    <property type="molecule type" value="Genomic_DNA"/>
</dbReference>
<name>A0A149U3T7_9PROT</name>
<evidence type="ECO:0000313" key="2">
    <source>
        <dbReference type="Proteomes" id="UP000075360"/>
    </source>
</evidence>
<dbReference type="Proteomes" id="UP000075360">
    <property type="component" value="Unassembled WGS sequence"/>
</dbReference>
<sequence length="108" mass="12255">MQTQACKLLKKQRAGQVEREGSGRLFCEDDRSLSLTTRAGKRLLAGWILRFSGVDQSGAEPNRPVKRKRVFVFFLAVRAHFISVCAGRMVRSHVITQISDMRFLDKST</sequence>
<protein>
    <submittedName>
        <fullName evidence="1">Uncharacterized protein</fullName>
    </submittedName>
</protein>
<evidence type="ECO:0000313" key="1">
    <source>
        <dbReference type="EMBL" id="KXV60124.1"/>
    </source>
</evidence>
<comment type="caution">
    <text evidence="1">The sequence shown here is derived from an EMBL/GenBank/DDBJ whole genome shotgun (WGS) entry which is preliminary data.</text>
</comment>
<reference evidence="1 2" key="1">
    <citation type="submission" date="2015-06" db="EMBL/GenBank/DDBJ databases">
        <title>Improved classification and identification of acetic acid bacteria using matrix-assisted laser desorption/ionization time-of-flight mass spectrometry; Gluconobacter nephelii and Gluconobacter uchimurae are later heterotypic synonyms of Gluconobacter japonicus and Gluconobacter oxydans, respectively.</title>
        <authorList>
            <person name="Li L."/>
            <person name="Cleenwerck I."/>
            <person name="De Vuyst L."/>
            <person name="Vandamme P."/>
        </authorList>
    </citation>
    <scope>NUCLEOTIDE SEQUENCE [LARGE SCALE GENOMIC DNA]</scope>
    <source>
        <strain evidence="1 2">LMG 23690</strain>
    </source>
</reference>
<gene>
    <name evidence="1" type="ORF">AD948_06230</name>
</gene>
<accession>A0A149U3T7</accession>
<dbReference type="PATRIC" id="fig|446692.4.peg.671"/>
<proteinExistence type="predicted"/>
<dbReference type="AlphaFoldDB" id="A0A149U3T7"/>